<evidence type="ECO:0000256" key="9">
    <source>
        <dbReference type="SAM" id="MobiDB-lite"/>
    </source>
</evidence>
<dbReference type="PROSITE" id="PS50894">
    <property type="entry name" value="HPT"/>
    <property type="match status" value="1"/>
</dbReference>
<feature type="region of interest" description="Disordered" evidence="9">
    <location>
        <begin position="569"/>
        <end position="604"/>
    </location>
</feature>
<reference evidence="14" key="1">
    <citation type="submission" date="2020-05" db="EMBL/GenBank/DDBJ databases">
        <authorList>
            <person name="Zhu T."/>
            <person name="Keshari N."/>
            <person name="Lu X."/>
        </authorList>
    </citation>
    <scope>NUCLEOTIDE SEQUENCE</scope>
    <source>
        <strain evidence="14">NK1-12</strain>
    </source>
</reference>
<evidence type="ECO:0000256" key="5">
    <source>
        <dbReference type="ARBA" id="ARBA00022777"/>
    </source>
</evidence>
<dbReference type="SMART" id="SM00073">
    <property type="entry name" value="HPT"/>
    <property type="match status" value="1"/>
</dbReference>
<dbReference type="SUPFAM" id="SSF47226">
    <property type="entry name" value="Histidine-containing phosphotransfer domain, HPT domain"/>
    <property type="match status" value="1"/>
</dbReference>
<dbReference type="InterPro" id="IPR004358">
    <property type="entry name" value="Sig_transdc_His_kin-like_C"/>
</dbReference>
<evidence type="ECO:0000313" key="14">
    <source>
        <dbReference type="EMBL" id="WNZ25269.1"/>
    </source>
</evidence>
<dbReference type="SUPFAM" id="SSF47384">
    <property type="entry name" value="Homodimeric domain of signal transducing histidine kinase"/>
    <property type="match status" value="1"/>
</dbReference>
<dbReference type="SMART" id="SM01231">
    <property type="entry name" value="H-kinase_dim"/>
    <property type="match status" value="1"/>
</dbReference>
<dbReference type="InterPro" id="IPR036097">
    <property type="entry name" value="HisK_dim/P_sf"/>
</dbReference>
<feature type="domain" description="Response regulatory" evidence="11">
    <location>
        <begin position="1914"/>
        <end position="2031"/>
    </location>
</feature>
<name>A0AA96WHL2_9CYAN</name>
<dbReference type="InterPro" id="IPR005467">
    <property type="entry name" value="His_kinase_dom"/>
</dbReference>
<sequence length="2043" mass="221464">MLSEQQQRIMGYFIEEAKDHLNTIEQGLLNLKATIEDPEMVHEVFRAAHSVKGGAAMLGLTSIQHTAHRLEDYFKVLKECPVKIDQKLETLLLRVYDTLDDLLEHLQGPFGLTDDKAEEAMANVEPVFAELNQHLGQLVSQSGAQPPEDVNLAGTAVAQAQPAATNPRLAQATTEESALRFIFQNDVPARLREMLQLFKQADSLDSRQHLQALCRSLAQSGEQLDIPAWCELLATTEQAIANPDNTYRILAPVVIKEIKRAQEQVLAGDLTNIAASQDLLVLVPQPLPIELDFSSDAAFADLFGSEHEVEASEDLFALEDGSSEDSTAEPVGLFSELDTELAESVDLAALSDFDESMMASTNNQTGPEMGMAELNTLADLFEGEDSNLGFAWQEEVIDSPTDHSTESLELDQSADFSDLLFQGGNELSLESTDEDLSGLLNSSAQSMPAEASLDSLFDLEDSGEVGQTEDSQGLDQLLAGLEPTFGSLDASGFDAADAASTDFQADYSDTPLFDLGSTEAEEPPQALVDSSEDLGAPLFDLELVDLEPEELPDFTLEFSDSAAPSEMAGLESALVGSEDSAEESFDLSGLGLGEEPELPAESEPENWQIADPWGEETLSELSNLNLDLAASEQDLLADPFANLGGNESTDENSSEAELFALDLEPEQQNANSADFSLDFPEVGSSDESEFSFIDSAMESSELPFDTEVAASAEFSDLASDELDFALFGEAELPPDFGVENSAPTVSDSSSSEFSPSPIQDDASFDSDLNLFSNSADDSSDDSPTVEAAPAAEDLPTDLNDLFTADLTEASGTVEAVNLSSFELPEDFAETDSALTANAASDLDDLFLSSDVVAADDELGGEPNTQLGNLAEPLELGQVPASEAENPFAESELEFGLFETDEDTELASEITAPEFTLEAGPSTFDFNAILSEDAHQVTDGLAETALTETDFNIDESEIPGLDLNFSSETAAVVPPELDEFSSVGAADSGTESLLEPDFQLGMEPGIESSIELDLTTDDQPEDSLNQLNELAPDLELSLDQSFNESLNSSSSSDSDAGLGWGESISSESDHPFAANELDSSDPFDFSLETDVDAEQTGEMLDLLDEESDPDAFELDLLAQSDASTDTSMQLTEDAQVPELLLEDIGIANADIGFDSTDLNEAPSQEIYEFNQDFDPTIEFDVPGLMAADENFASSDLPISGAELEAAMPDTELSFDAPPDASEFAFEDTAAFAGMYGSEDNQPAPFDLLASAEADDPLNSLLAEEDVIEFGDISAEPAGFDDLEAMLAEDSASVTAIHDQSDATDAFDDDNDETTADFADLEALLDDRPELAPELTATEIPPTPAIGLEKSVDDEFGDLEALLQDADQTLGVGSSPARKSGAVSNRRPNRRSGLNEQTMRVSVKHLDNLNNLVGEMVVNRNSLEQAEERLRQFLDNLLYQVQQLSDVGQRMRDLYERSLLESSLLSSRRGQSGTTPISGFGLGQTNHATGLSFDALEMDRFTGFHTLSQEMIELIVRVRESASDIDFVVEETDQVTRNFRQITTQLQEGLTRSRMVPFAQTADRLPRGVRDNSLRYGKQAELLIEGRDTLIDKMIVEQLYDPMTHLVNNAIAHGIETPEERIAAGKPPTGRIIIRAFHQGNQTVISVSDDGAGINPEKVRAKALAKGLITPAQAREMSRLDTYDLLFHHGFSTVEQVDDLRGRGVGLDVVRSNLNEIRGTINIDSTVGKGTTFTIRLPLTLSISKALCCISNRARIAFPMDGVEDMLDVPQERIQIDEQGRQCIQWRDGLLPFQPLSELLRYNRVLGRGSVYGGNQEEDIISIVVLRSAGNFLALQVDQVLGEQEIVIKQLEGPIPKPLGVAGATVLGDGRIMPIADVLELIDLWQGRIRREAGSSLWDQGEAQVPAESATKTEPTVLIVDDSITVRELLSMTFSKVGYRVEQARDGQEAWEKLRSGLPCDLVFCDIEMPRMDGLELLSRIQKDANLNHLPIAMLTSRGADRHRQMAVQLGAKGYFTKPYLEEMLLDAAQRMLKGEVLVSSTNIQ</sequence>
<gene>
    <name evidence="14" type="ORF">HJG54_22035</name>
</gene>
<evidence type="ECO:0000256" key="2">
    <source>
        <dbReference type="ARBA" id="ARBA00012438"/>
    </source>
</evidence>
<dbReference type="InterPro" id="IPR036890">
    <property type="entry name" value="HATPase_C_sf"/>
</dbReference>
<dbReference type="SUPFAM" id="SSF50341">
    <property type="entry name" value="CheW-like"/>
    <property type="match status" value="1"/>
</dbReference>
<dbReference type="CDD" id="cd00731">
    <property type="entry name" value="CheA_reg"/>
    <property type="match status" value="1"/>
</dbReference>
<dbReference type="Pfam" id="PF01584">
    <property type="entry name" value="CheW"/>
    <property type="match status" value="1"/>
</dbReference>
<accession>A0AA96WHL2</accession>
<evidence type="ECO:0000256" key="7">
    <source>
        <dbReference type="PROSITE-ProRule" id="PRU00110"/>
    </source>
</evidence>
<dbReference type="CDD" id="cd16916">
    <property type="entry name" value="HATPase_CheA-like"/>
    <property type="match status" value="1"/>
</dbReference>
<dbReference type="Pfam" id="PF02895">
    <property type="entry name" value="H-kinase_dim"/>
    <property type="match status" value="1"/>
</dbReference>
<dbReference type="SUPFAM" id="SSF52172">
    <property type="entry name" value="CheY-like"/>
    <property type="match status" value="1"/>
</dbReference>
<evidence type="ECO:0000259" key="13">
    <source>
        <dbReference type="PROSITE" id="PS50894"/>
    </source>
</evidence>
<dbReference type="Gene3D" id="3.30.565.10">
    <property type="entry name" value="Histidine kinase-like ATPase, C-terminal domain"/>
    <property type="match status" value="1"/>
</dbReference>
<dbReference type="CDD" id="cd00088">
    <property type="entry name" value="HPT"/>
    <property type="match status" value="1"/>
</dbReference>
<feature type="modified residue" description="4-aspartylphosphate" evidence="8">
    <location>
        <position position="1964"/>
    </location>
</feature>
<evidence type="ECO:0000256" key="1">
    <source>
        <dbReference type="ARBA" id="ARBA00000085"/>
    </source>
</evidence>
<dbReference type="RefSeq" id="WP_316431418.1">
    <property type="nucleotide sequence ID" value="NZ_CP053586.1"/>
</dbReference>
<dbReference type="PROSITE" id="PS50109">
    <property type="entry name" value="HIS_KIN"/>
    <property type="match status" value="1"/>
</dbReference>
<dbReference type="PRINTS" id="PR00344">
    <property type="entry name" value="BCTRLSENSOR"/>
</dbReference>
<dbReference type="Pfam" id="PF02518">
    <property type="entry name" value="HATPase_c"/>
    <property type="match status" value="1"/>
</dbReference>
<dbReference type="PROSITE" id="PS50110">
    <property type="entry name" value="RESPONSE_REGULATORY"/>
    <property type="match status" value="1"/>
</dbReference>
<dbReference type="InterPro" id="IPR051315">
    <property type="entry name" value="Bact_Chemotaxis_CheA"/>
</dbReference>
<feature type="compositionally biased region" description="Acidic residues" evidence="9">
    <location>
        <begin position="594"/>
        <end position="604"/>
    </location>
</feature>
<feature type="domain" description="Histidine kinase" evidence="10">
    <location>
        <begin position="1526"/>
        <end position="1739"/>
    </location>
</feature>
<dbReference type="GO" id="GO:0006935">
    <property type="term" value="P:chemotaxis"/>
    <property type="evidence" value="ECO:0007669"/>
    <property type="project" value="InterPro"/>
</dbReference>
<comment type="catalytic activity">
    <reaction evidence="1">
        <text>ATP + protein L-histidine = ADP + protein N-phospho-L-histidine.</text>
        <dbReference type="EC" id="2.7.13.3"/>
    </reaction>
</comment>
<feature type="domain" description="CheW-like" evidence="12">
    <location>
        <begin position="1741"/>
        <end position="1885"/>
    </location>
</feature>
<feature type="region of interest" description="Disordered" evidence="9">
    <location>
        <begin position="1040"/>
        <end position="1084"/>
    </location>
</feature>
<dbReference type="GO" id="GO:0000155">
    <property type="term" value="F:phosphorelay sensor kinase activity"/>
    <property type="evidence" value="ECO:0007669"/>
    <property type="project" value="InterPro"/>
</dbReference>
<evidence type="ECO:0000256" key="8">
    <source>
        <dbReference type="PROSITE-ProRule" id="PRU00169"/>
    </source>
</evidence>
<evidence type="ECO:0000259" key="11">
    <source>
        <dbReference type="PROSITE" id="PS50110"/>
    </source>
</evidence>
<dbReference type="InterPro" id="IPR036061">
    <property type="entry name" value="CheW-like_dom_sf"/>
</dbReference>
<dbReference type="SMART" id="SM00448">
    <property type="entry name" value="REC"/>
    <property type="match status" value="1"/>
</dbReference>
<dbReference type="GO" id="GO:0005737">
    <property type="term" value="C:cytoplasm"/>
    <property type="evidence" value="ECO:0007669"/>
    <property type="project" value="InterPro"/>
</dbReference>
<dbReference type="FunFam" id="3.30.565.10:FF:000016">
    <property type="entry name" value="Chemotaxis protein CheA, putative"/>
    <property type="match status" value="1"/>
</dbReference>
<dbReference type="Pfam" id="PF00072">
    <property type="entry name" value="Response_reg"/>
    <property type="match status" value="1"/>
</dbReference>
<organism evidence="14">
    <name type="scientific">Leptolyngbya sp. NK1-12</name>
    <dbReference type="NCBI Taxonomy" id="2547451"/>
    <lineage>
        <taxon>Bacteria</taxon>
        <taxon>Bacillati</taxon>
        <taxon>Cyanobacteriota</taxon>
        <taxon>Cyanophyceae</taxon>
        <taxon>Leptolyngbyales</taxon>
        <taxon>Leptolyngbyaceae</taxon>
        <taxon>Leptolyngbya group</taxon>
        <taxon>Leptolyngbya</taxon>
    </lineage>
</organism>
<feature type="compositionally biased region" description="Low complexity" evidence="9">
    <location>
        <begin position="746"/>
        <end position="756"/>
    </location>
</feature>
<protein>
    <recommendedName>
        <fullName evidence="2">histidine kinase</fullName>
        <ecNumber evidence="2">2.7.13.3</ecNumber>
    </recommendedName>
</protein>
<dbReference type="InterPro" id="IPR001789">
    <property type="entry name" value="Sig_transdc_resp-reg_receiver"/>
</dbReference>
<keyword evidence="5" id="KW-0418">Kinase</keyword>
<dbReference type="EC" id="2.7.13.3" evidence="2"/>
<dbReference type="InterPro" id="IPR002545">
    <property type="entry name" value="CheW-lke_dom"/>
</dbReference>
<evidence type="ECO:0000259" key="10">
    <source>
        <dbReference type="PROSITE" id="PS50109"/>
    </source>
</evidence>
<dbReference type="PANTHER" id="PTHR43395:SF1">
    <property type="entry name" value="CHEMOTAXIS PROTEIN CHEA"/>
    <property type="match status" value="1"/>
</dbReference>
<dbReference type="InterPro" id="IPR036641">
    <property type="entry name" value="HPT_dom_sf"/>
</dbReference>
<proteinExistence type="predicted"/>
<feature type="domain" description="HPt" evidence="13">
    <location>
        <begin position="2"/>
        <end position="109"/>
    </location>
</feature>
<evidence type="ECO:0000256" key="6">
    <source>
        <dbReference type="ARBA" id="ARBA00023012"/>
    </source>
</evidence>
<dbReference type="SUPFAM" id="SSF55874">
    <property type="entry name" value="ATPase domain of HSP90 chaperone/DNA topoisomerase II/histidine kinase"/>
    <property type="match status" value="1"/>
</dbReference>
<dbReference type="InterPro" id="IPR008207">
    <property type="entry name" value="Sig_transdc_His_kin_Hpt_dom"/>
</dbReference>
<dbReference type="EMBL" id="CP053586">
    <property type="protein sequence ID" value="WNZ25269.1"/>
    <property type="molecule type" value="Genomic_DNA"/>
</dbReference>
<feature type="region of interest" description="Disordered" evidence="9">
    <location>
        <begin position="733"/>
        <end position="796"/>
    </location>
</feature>
<dbReference type="Pfam" id="PF01627">
    <property type="entry name" value="Hpt"/>
    <property type="match status" value="1"/>
</dbReference>
<dbReference type="PROSITE" id="PS50851">
    <property type="entry name" value="CHEW"/>
    <property type="match status" value="1"/>
</dbReference>
<feature type="modified residue" description="Phosphohistidine" evidence="7">
    <location>
        <position position="49"/>
    </location>
</feature>
<feature type="compositionally biased region" description="Low complexity" evidence="9">
    <location>
        <begin position="765"/>
        <end position="776"/>
    </location>
</feature>
<evidence type="ECO:0000256" key="3">
    <source>
        <dbReference type="ARBA" id="ARBA00022553"/>
    </source>
</evidence>
<dbReference type="InterPro" id="IPR004105">
    <property type="entry name" value="CheA-like_dim"/>
</dbReference>
<feature type="region of interest" description="Disordered" evidence="9">
    <location>
        <begin position="1368"/>
        <end position="1396"/>
    </location>
</feature>
<dbReference type="Gene3D" id="1.20.120.160">
    <property type="entry name" value="HPT domain"/>
    <property type="match status" value="1"/>
</dbReference>
<evidence type="ECO:0000256" key="4">
    <source>
        <dbReference type="ARBA" id="ARBA00022679"/>
    </source>
</evidence>
<dbReference type="Gene3D" id="2.30.30.40">
    <property type="entry name" value="SH3 Domains"/>
    <property type="match status" value="1"/>
</dbReference>
<dbReference type="InterPro" id="IPR003594">
    <property type="entry name" value="HATPase_dom"/>
</dbReference>
<dbReference type="SMART" id="SM00260">
    <property type="entry name" value="CheW"/>
    <property type="match status" value="1"/>
</dbReference>
<dbReference type="SMART" id="SM00387">
    <property type="entry name" value="HATPase_c"/>
    <property type="match status" value="1"/>
</dbReference>
<dbReference type="PANTHER" id="PTHR43395">
    <property type="entry name" value="SENSOR HISTIDINE KINASE CHEA"/>
    <property type="match status" value="1"/>
</dbReference>
<keyword evidence="3 8" id="KW-0597">Phosphoprotein</keyword>
<keyword evidence="4" id="KW-0808">Transferase</keyword>
<evidence type="ECO:0000259" key="12">
    <source>
        <dbReference type="PROSITE" id="PS50851"/>
    </source>
</evidence>
<dbReference type="Gene3D" id="1.10.287.560">
    <property type="entry name" value="Histidine kinase CheA-like, homodimeric domain"/>
    <property type="match status" value="1"/>
</dbReference>
<dbReference type="InterPro" id="IPR011006">
    <property type="entry name" value="CheY-like_superfamily"/>
</dbReference>
<keyword evidence="6" id="KW-0902">Two-component regulatory system</keyword>
<dbReference type="Gene3D" id="3.40.50.2300">
    <property type="match status" value="1"/>
</dbReference>
<dbReference type="InterPro" id="IPR037006">
    <property type="entry name" value="CheA-like_homodim_sf"/>
</dbReference>